<keyword evidence="4 7" id="KW-0812">Transmembrane</keyword>
<dbReference type="PANTHER" id="PTHR43163:SF9">
    <property type="entry name" value="ABC TRANSPORTER PERMEASE PROTEIN"/>
    <property type="match status" value="1"/>
</dbReference>
<keyword evidence="2 7" id="KW-0813">Transport</keyword>
<evidence type="ECO:0000259" key="8">
    <source>
        <dbReference type="PROSITE" id="PS50928"/>
    </source>
</evidence>
<evidence type="ECO:0000256" key="4">
    <source>
        <dbReference type="ARBA" id="ARBA00022692"/>
    </source>
</evidence>
<comment type="caution">
    <text evidence="9">The sequence shown here is derived from an EMBL/GenBank/DDBJ whole genome shotgun (WGS) entry which is preliminary data.</text>
</comment>
<dbReference type="GO" id="GO:0005886">
    <property type="term" value="C:plasma membrane"/>
    <property type="evidence" value="ECO:0007669"/>
    <property type="project" value="UniProtKB-SubCell"/>
</dbReference>
<gene>
    <name evidence="9" type="ORF">D3874_04270</name>
</gene>
<dbReference type="CDD" id="cd06261">
    <property type="entry name" value="TM_PBP2"/>
    <property type="match status" value="1"/>
</dbReference>
<evidence type="ECO:0000256" key="6">
    <source>
        <dbReference type="ARBA" id="ARBA00023136"/>
    </source>
</evidence>
<evidence type="ECO:0000256" key="2">
    <source>
        <dbReference type="ARBA" id="ARBA00022448"/>
    </source>
</evidence>
<dbReference type="OrthoDB" id="9807402at2"/>
<keyword evidence="5 7" id="KW-1133">Transmembrane helix</keyword>
<keyword evidence="6 7" id="KW-0472">Membrane</keyword>
<dbReference type="InterPro" id="IPR035906">
    <property type="entry name" value="MetI-like_sf"/>
</dbReference>
<dbReference type="AlphaFoldDB" id="A0A418WJ06"/>
<proteinExistence type="inferred from homology"/>
<sequence>MTLTVIITFALLNLAKGDMVDVMAGEAGSADSAYVDHLRQRFGLDQPLLVRLGHYLGDVATLDLGYSFRQSKPVLDLITDRIGPTLLLMGSSTLLAVLGALVFGTYAARKVHRAPDGIISVVALLAYATPMFWIGLMLILVFSVKLQWLPSSGMETLFSGLTGLAYLRDLAAHLVLPTLTMALFSLALYTRLLRASLLEVLRADFVRTARAKGLKERRVIGVHALGNALLPLMTMVGMQVGGALGGAVVIESVFAWPGIGRLAYEALMSRDTNLLIGIVLFSGAAVIVLNLVVDLLYGWLDPRIERG</sequence>
<comment type="subcellular location">
    <subcellularLocation>
        <location evidence="1 7">Cell membrane</location>
        <topology evidence="1 7">Multi-pass membrane protein</topology>
    </subcellularLocation>
</comment>
<evidence type="ECO:0000256" key="3">
    <source>
        <dbReference type="ARBA" id="ARBA00022475"/>
    </source>
</evidence>
<evidence type="ECO:0000313" key="10">
    <source>
        <dbReference type="Proteomes" id="UP000284605"/>
    </source>
</evidence>
<organism evidence="9 10">
    <name type="scientific">Oleomonas cavernae</name>
    <dbReference type="NCBI Taxonomy" id="2320859"/>
    <lineage>
        <taxon>Bacteria</taxon>
        <taxon>Pseudomonadati</taxon>
        <taxon>Pseudomonadota</taxon>
        <taxon>Alphaproteobacteria</taxon>
        <taxon>Acetobacterales</taxon>
        <taxon>Acetobacteraceae</taxon>
        <taxon>Oleomonas</taxon>
    </lineage>
</organism>
<feature type="transmembrane region" description="Helical" evidence="7">
    <location>
        <begin position="86"/>
        <end position="106"/>
    </location>
</feature>
<feature type="domain" description="ABC transmembrane type-1" evidence="8">
    <location>
        <begin position="82"/>
        <end position="297"/>
    </location>
</feature>
<feature type="transmembrane region" description="Helical" evidence="7">
    <location>
        <begin position="276"/>
        <end position="300"/>
    </location>
</feature>
<reference evidence="9 10" key="1">
    <citation type="submission" date="2018-09" db="EMBL/GenBank/DDBJ databases">
        <authorList>
            <person name="Zhu H."/>
        </authorList>
    </citation>
    <scope>NUCLEOTIDE SEQUENCE [LARGE SCALE GENOMIC DNA]</scope>
    <source>
        <strain evidence="9 10">K1W22B-8</strain>
    </source>
</reference>
<protein>
    <submittedName>
        <fullName evidence="9">ABC transporter permease</fullName>
    </submittedName>
</protein>
<dbReference type="Pfam" id="PF00528">
    <property type="entry name" value="BPD_transp_1"/>
    <property type="match status" value="1"/>
</dbReference>
<comment type="similarity">
    <text evidence="7">Belongs to the binding-protein-dependent transport system permease family.</text>
</comment>
<feature type="transmembrane region" description="Helical" evidence="7">
    <location>
        <begin position="244"/>
        <end position="264"/>
    </location>
</feature>
<feature type="transmembrane region" description="Helical" evidence="7">
    <location>
        <begin position="219"/>
        <end position="238"/>
    </location>
</feature>
<dbReference type="Proteomes" id="UP000284605">
    <property type="component" value="Unassembled WGS sequence"/>
</dbReference>
<name>A0A418WJ06_9PROT</name>
<dbReference type="PANTHER" id="PTHR43163">
    <property type="entry name" value="DIPEPTIDE TRANSPORT SYSTEM PERMEASE PROTEIN DPPB-RELATED"/>
    <property type="match status" value="1"/>
</dbReference>
<evidence type="ECO:0000256" key="5">
    <source>
        <dbReference type="ARBA" id="ARBA00022989"/>
    </source>
</evidence>
<dbReference type="SUPFAM" id="SSF161098">
    <property type="entry name" value="MetI-like"/>
    <property type="match status" value="1"/>
</dbReference>
<keyword evidence="3" id="KW-1003">Cell membrane</keyword>
<evidence type="ECO:0000256" key="7">
    <source>
        <dbReference type="RuleBase" id="RU363032"/>
    </source>
</evidence>
<dbReference type="GO" id="GO:0055085">
    <property type="term" value="P:transmembrane transport"/>
    <property type="evidence" value="ECO:0007669"/>
    <property type="project" value="InterPro"/>
</dbReference>
<dbReference type="Gene3D" id="1.10.3720.10">
    <property type="entry name" value="MetI-like"/>
    <property type="match status" value="1"/>
</dbReference>
<feature type="transmembrane region" description="Helical" evidence="7">
    <location>
        <begin position="170"/>
        <end position="189"/>
    </location>
</feature>
<dbReference type="PROSITE" id="PS50928">
    <property type="entry name" value="ABC_TM1"/>
    <property type="match status" value="1"/>
</dbReference>
<evidence type="ECO:0000256" key="1">
    <source>
        <dbReference type="ARBA" id="ARBA00004651"/>
    </source>
</evidence>
<evidence type="ECO:0000313" key="9">
    <source>
        <dbReference type="EMBL" id="RJF89849.1"/>
    </source>
</evidence>
<feature type="transmembrane region" description="Helical" evidence="7">
    <location>
        <begin position="118"/>
        <end position="144"/>
    </location>
</feature>
<keyword evidence="10" id="KW-1185">Reference proteome</keyword>
<accession>A0A418WJ06</accession>
<dbReference type="InterPro" id="IPR000515">
    <property type="entry name" value="MetI-like"/>
</dbReference>
<dbReference type="EMBL" id="QYUK01000011">
    <property type="protein sequence ID" value="RJF89849.1"/>
    <property type="molecule type" value="Genomic_DNA"/>
</dbReference>